<reference evidence="2 3" key="1">
    <citation type="journal article" date="2007" name="Proc. Natl. Acad. Sci. U.S.A.">
        <title>Dandruff-associated Malassezia genomes reveal convergent and divergent virulence traits shared with plant and human fungal pathogens.</title>
        <authorList>
            <person name="Xu J."/>
            <person name="Saunders C.W."/>
            <person name="Hu P."/>
            <person name="Grant R.A."/>
            <person name="Boekhout T."/>
            <person name="Kuramae E.E."/>
            <person name="Kronstad J.W."/>
            <person name="Deangelis Y.M."/>
            <person name="Reeder N.L."/>
            <person name="Johnstone K.R."/>
            <person name="Leland M."/>
            <person name="Fieno A.M."/>
            <person name="Begley W.M."/>
            <person name="Sun Y."/>
            <person name="Lacey M.P."/>
            <person name="Chaudhary T."/>
            <person name="Keough T."/>
            <person name="Chu L."/>
            <person name="Sears R."/>
            <person name="Yuan B."/>
            <person name="Dawson T.L.Jr."/>
        </authorList>
    </citation>
    <scope>NUCLEOTIDE SEQUENCE [LARGE SCALE GENOMIC DNA]</scope>
    <source>
        <strain evidence="3">ATCC MYA-4612 / CBS 7966</strain>
    </source>
</reference>
<dbReference type="RefSeq" id="XP_001731918.1">
    <property type="nucleotide sequence ID" value="XM_001731866.1"/>
</dbReference>
<dbReference type="STRING" id="425265.A8PWQ9"/>
<evidence type="ECO:0000313" key="2">
    <source>
        <dbReference type="EMBL" id="EDP44704.1"/>
    </source>
</evidence>
<dbReference type="Pfam" id="PF12243">
    <property type="entry name" value="CTK3"/>
    <property type="match status" value="1"/>
</dbReference>
<dbReference type="InterPro" id="IPR006569">
    <property type="entry name" value="CID_dom"/>
</dbReference>
<dbReference type="InterPro" id="IPR008942">
    <property type="entry name" value="ENTH_VHS"/>
</dbReference>
<dbReference type="InParanoid" id="A8PWQ9"/>
<dbReference type="GO" id="GO:0032786">
    <property type="term" value="P:positive regulation of DNA-templated transcription, elongation"/>
    <property type="evidence" value="ECO:0007669"/>
    <property type="project" value="InterPro"/>
</dbReference>
<accession>A8PWQ9</accession>
<dbReference type="SMART" id="SM00582">
    <property type="entry name" value="RPR"/>
    <property type="match status" value="1"/>
</dbReference>
<dbReference type="KEGG" id="mgl:MGL_1186"/>
<dbReference type="InterPro" id="IPR042326">
    <property type="entry name" value="Ctk3"/>
</dbReference>
<dbReference type="VEuPathDB" id="FungiDB:MGL_1186"/>
<dbReference type="OrthoDB" id="21266at2759"/>
<dbReference type="GO" id="GO:0070692">
    <property type="term" value="C:CTDK-1 complex"/>
    <property type="evidence" value="ECO:0007669"/>
    <property type="project" value="InterPro"/>
</dbReference>
<name>A8PWQ9_MALGO</name>
<keyword evidence="3" id="KW-1185">Reference proteome</keyword>
<dbReference type="PANTHER" id="PTHR28291:SF1">
    <property type="entry name" value="CTD KINASE SUBUNIT GAMMA"/>
    <property type="match status" value="1"/>
</dbReference>
<dbReference type="PANTHER" id="PTHR28291">
    <property type="entry name" value="CTD KINASE SUBUNIT GAMMA"/>
    <property type="match status" value="1"/>
</dbReference>
<gene>
    <name evidence="2" type="ORF">MGL_1186</name>
</gene>
<dbReference type="EMBL" id="AAYY01000003">
    <property type="protein sequence ID" value="EDP44704.1"/>
    <property type="molecule type" value="Genomic_DNA"/>
</dbReference>
<evidence type="ECO:0000259" key="1">
    <source>
        <dbReference type="PROSITE" id="PS51391"/>
    </source>
</evidence>
<proteinExistence type="predicted"/>
<dbReference type="GeneID" id="5856223"/>
<dbReference type="PROSITE" id="PS51391">
    <property type="entry name" value="CID"/>
    <property type="match status" value="1"/>
</dbReference>
<dbReference type="GO" id="GO:0045943">
    <property type="term" value="P:positive regulation of transcription by RNA polymerase I"/>
    <property type="evidence" value="ECO:0007669"/>
    <property type="project" value="TreeGrafter"/>
</dbReference>
<evidence type="ECO:0000313" key="3">
    <source>
        <dbReference type="Proteomes" id="UP000008837"/>
    </source>
</evidence>
<comment type="caution">
    <text evidence="2">The sequence shown here is derived from an EMBL/GenBank/DDBJ whole genome shotgun (WGS) entry which is preliminary data.</text>
</comment>
<dbReference type="Proteomes" id="UP000008837">
    <property type="component" value="Unassembled WGS sequence"/>
</dbReference>
<protein>
    <recommendedName>
        <fullName evidence="1">CID domain-containing protein</fullName>
    </recommendedName>
</protein>
<organism evidence="2 3">
    <name type="scientific">Malassezia globosa (strain ATCC MYA-4612 / CBS 7966)</name>
    <name type="common">Dandruff-associated fungus</name>
    <dbReference type="NCBI Taxonomy" id="425265"/>
    <lineage>
        <taxon>Eukaryota</taxon>
        <taxon>Fungi</taxon>
        <taxon>Dikarya</taxon>
        <taxon>Basidiomycota</taxon>
        <taxon>Ustilaginomycotina</taxon>
        <taxon>Malasseziomycetes</taxon>
        <taxon>Malasseziales</taxon>
        <taxon>Malasseziaceae</taxon>
        <taxon>Malassezia</taxon>
    </lineage>
</organism>
<dbReference type="InterPro" id="IPR024638">
    <property type="entry name" value="Ctk3_N"/>
</dbReference>
<sequence>MDAFQVRMEFLDLLKRLNASQQSIRKTAAFALRYANKCADNIWDCIMTECSKETSNTRINMLFMLDAILADDFQTNPDEVDVYRNLVVRDLSALVDMVVPPESWDAVINIGSTLQILSSWRSKHIFDSSFLTSLIESIEQRAAK</sequence>
<dbReference type="AlphaFoldDB" id="A8PWQ9"/>
<feature type="domain" description="CID" evidence="1">
    <location>
        <begin position="2"/>
        <end position="142"/>
    </location>
</feature>
<dbReference type="OMA" id="MWEESAD"/>
<dbReference type="Gene3D" id="1.25.40.90">
    <property type="match status" value="1"/>
</dbReference>